<reference evidence="1 2" key="1">
    <citation type="submission" date="2021-03" db="EMBL/GenBank/DDBJ databases">
        <title>Novel species identification of genus Shewanella.</title>
        <authorList>
            <person name="Liu G."/>
            <person name="Zhang Q."/>
        </authorList>
    </citation>
    <scope>NUCLEOTIDE SEQUENCE [LARGE SCALE GENOMIC DNA]</scope>
    <source>
        <strain evidence="1 2">FJAT-53726</strain>
    </source>
</reference>
<dbReference type="KEGG" id="scyp:JYB88_18325"/>
<protein>
    <submittedName>
        <fullName evidence="1">Uncharacterized protein</fullName>
    </submittedName>
</protein>
<keyword evidence="2" id="KW-1185">Reference proteome</keyword>
<dbReference type="RefSeq" id="WP_207325063.1">
    <property type="nucleotide sequence ID" value="NZ_CP071504.1"/>
</dbReference>
<organism evidence="1 2">
    <name type="scientific">Shewanella cyperi</name>
    <dbReference type="NCBI Taxonomy" id="2814292"/>
    <lineage>
        <taxon>Bacteria</taxon>
        <taxon>Pseudomonadati</taxon>
        <taxon>Pseudomonadota</taxon>
        <taxon>Gammaproteobacteria</taxon>
        <taxon>Alteromonadales</taxon>
        <taxon>Shewanellaceae</taxon>
        <taxon>Shewanella</taxon>
    </lineage>
</organism>
<dbReference type="EMBL" id="CP071504">
    <property type="protein sequence ID" value="QSX30098.1"/>
    <property type="molecule type" value="Genomic_DNA"/>
</dbReference>
<accession>A0A974XMR7</accession>
<proteinExistence type="predicted"/>
<gene>
    <name evidence="1" type="ORF">JYB88_18325</name>
</gene>
<dbReference type="AlphaFoldDB" id="A0A974XMR7"/>
<evidence type="ECO:0000313" key="1">
    <source>
        <dbReference type="EMBL" id="QSX30098.1"/>
    </source>
</evidence>
<dbReference type="Proteomes" id="UP000663281">
    <property type="component" value="Chromosome"/>
</dbReference>
<sequence>MTDNSTLEQQIAELSAMMSGENQEESNFLASYSKPFQILDKQIAAWNAFISSDSLYVGHEDATLFAFLTSEYYLSYILKSTELEQLRYYYIAQRISDLFWQHNRAHRGKDSPGYPGHFGCRVRLRDKKLEMFWFYNEFKQKKGTVGFNVISHYLPRECGYCYSKTTFSRAQDWEKPVIEIVENSFAVIRRANANLIRIRQLCRWNDNNLYQMAGRIQEFKEGNPLI</sequence>
<name>A0A974XMR7_9GAMM</name>
<evidence type="ECO:0000313" key="2">
    <source>
        <dbReference type="Proteomes" id="UP000663281"/>
    </source>
</evidence>
<dbReference type="Pfam" id="PF19456">
    <property type="entry name" value="MobI"/>
    <property type="match status" value="1"/>
</dbReference>
<dbReference type="InterPro" id="IPR045809">
    <property type="entry name" value="MobI"/>
</dbReference>